<feature type="topological domain" description="Cytoplasmic" evidence="8">
    <location>
        <begin position="1"/>
        <end position="677"/>
    </location>
</feature>
<proteinExistence type="inferred from homology"/>
<protein>
    <submittedName>
        <fullName evidence="12">Protein SEY1</fullName>
    </submittedName>
</protein>
<dbReference type="AlphaFoldDB" id="A0A0W0D4T3"/>
<comment type="subcellular location">
    <subcellularLocation>
        <location evidence="8">Endoplasmic reticulum membrane</location>
        <topology evidence="8">Multi-pass membrane protein</topology>
    </subcellularLocation>
    <text evidence="8">Enriched in the cortical ER. Concentrated in punctae along the ER tubules.</text>
</comment>
<evidence type="ECO:0000256" key="9">
    <source>
        <dbReference type="SAM" id="Phobius"/>
    </source>
</evidence>
<dbReference type="PANTHER" id="PTHR45923:SF2">
    <property type="entry name" value="PROTEIN SEY1"/>
    <property type="match status" value="1"/>
</dbReference>
<dbReference type="VEuPathDB" id="FungiDB:GWK60_L10747"/>
<dbReference type="InterPro" id="IPR008803">
    <property type="entry name" value="RHD3/Sey1"/>
</dbReference>
<dbReference type="GO" id="GO:0016320">
    <property type="term" value="P:endoplasmic reticulum membrane fusion"/>
    <property type="evidence" value="ECO:0007669"/>
    <property type="project" value="EnsemblFungi"/>
</dbReference>
<name>A0A0W0D4T3_CANGB</name>
<dbReference type="CDD" id="cd01851">
    <property type="entry name" value="GBP"/>
    <property type="match status" value="1"/>
</dbReference>
<dbReference type="VEuPathDB" id="FungiDB:B1J91_L04466g"/>
<keyword evidence="5 8" id="KW-1133">Transmembrane helix</keyword>
<feature type="transmembrane region" description="Helical" evidence="9">
    <location>
        <begin position="678"/>
        <end position="694"/>
    </location>
</feature>
<evidence type="ECO:0000256" key="7">
    <source>
        <dbReference type="ARBA" id="ARBA00023136"/>
    </source>
</evidence>
<dbReference type="InterPro" id="IPR030386">
    <property type="entry name" value="G_GB1_RHD3_dom"/>
</dbReference>
<dbReference type="FunFam" id="3.40.50.300:FF:000727">
    <property type="entry name" value="Protein SEY1 homolog"/>
    <property type="match status" value="1"/>
</dbReference>
<dbReference type="GO" id="GO:0005789">
    <property type="term" value="C:endoplasmic reticulum membrane"/>
    <property type="evidence" value="ECO:0007669"/>
    <property type="project" value="UniProtKB-SubCell"/>
</dbReference>
<dbReference type="GO" id="GO:0003924">
    <property type="term" value="F:GTPase activity"/>
    <property type="evidence" value="ECO:0007669"/>
    <property type="project" value="UniProtKB-UniRule"/>
</dbReference>
<sequence length="783" mass="90973">MTSQAIQLIDVNKEYNKESLEYFKQCVGTRDVGFNYHVISVFGSQSSGKSTLLNILFNTQFDTMDAQVKRQQTTKGIWLAHTQNVNNHKSTTDTDSDYFILDVEGSDGAERGEDQDFERKAALFAISVSEVLIVNMWEQQIGLYQGNNMGLLKTVFEVNLSLFGKRGNDHKVLLLFVIRDHVGVTPLKSLQESLITELEQIWSELNKPTGCEETTLYDFFDLEFKGLGHKLLQEEQFYDDVKSLGDSFIDSESNEYLLKPNYHHKLPIDGWNMYAEQCWEQIENNRDLDLPTQQILVARFKTEDIANEAYAKFTEEYETETEKRINDKTELVSYLKKIKDECLGEYDEHASRYAKAVYEEKRIELVDKVNERLFTTASKYLDMLTAVLLTKLENGMKEKENIKLPFEERYLKLFKDIEAEFDAAITEFFSKDLLTKIKDFELKFAADVHEKKLQLRESELNALLSKIKKQLTLRIKDEEIELLSKPTPDLWDKVTDTFENIMKKTLSRFATGEGEYEFKMGLSEDENKKQYHAIRAFAWTLLETVVHDYLKEDTIVSLLRDRFESKFRYDSNDVPRLWKNEDEIDQSFRVAKEHALEILDILTLAVKTDGTEVIPDAFEDEPNEGLIYDDSHDVYHSNRFAHILNETQKEKVQQQFRRQINVTVLDCKRSIVTSSTHIPIWIYAVIVVLGWNEFMIVIRNPLFVTLALLSIVSFYFIQKFGLWGPVMNVVNTALGESRTTIKEKLRQFVLEEHELKKTAKVEEEIELQDLSKNSSSSGNEDSD</sequence>
<dbReference type="OrthoDB" id="1597724at2759"/>
<dbReference type="VEuPathDB" id="FungiDB:CAGL0L04466g"/>
<comment type="similarity">
    <text evidence="8">Belongs to the TRAFAC class dynamin-like GTPase superfamily. GB1/RHD3 GTPase family. RHD3 subfamily.</text>
</comment>
<evidence type="ECO:0000313" key="13">
    <source>
        <dbReference type="Proteomes" id="UP000054886"/>
    </source>
</evidence>
<dbReference type="Pfam" id="PF05879">
    <property type="entry name" value="RHD3_GTPase"/>
    <property type="match status" value="1"/>
</dbReference>
<evidence type="ECO:0000313" key="12">
    <source>
        <dbReference type="EMBL" id="KTB04875.1"/>
    </source>
</evidence>
<evidence type="ECO:0000256" key="1">
    <source>
        <dbReference type="ARBA" id="ARBA00022692"/>
    </source>
</evidence>
<dbReference type="PANTHER" id="PTHR45923">
    <property type="entry name" value="PROTEIN SEY1"/>
    <property type="match status" value="1"/>
</dbReference>
<dbReference type="EMBL" id="LLZZ01000132">
    <property type="protein sequence ID" value="KTB01053.1"/>
    <property type="molecule type" value="Genomic_DNA"/>
</dbReference>
<feature type="domain" description="GB1/RHD3-type G" evidence="10">
    <location>
        <begin position="33"/>
        <end position="265"/>
    </location>
</feature>
<accession>A0A0W0D4T3</accession>
<dbReference type="GO" id="GO:0005525">
    <property type="term" value="F:GTP binding"/>
    <property type="evidence" value="ECO:0007669"/>
    <property type="project" value="UniProtKB-UniRule"/>
</dbReference>
<dbReference type="EMBL" id="LLZZ01000115">
    <property type="protein sequence ID" value="KTB04875.1"/>
    <property type="molecule type" value="Genomic_DNA"/>
</dbReference>
<keyword evidence="6 8" id="KW-0342">GTP-binding</keyword>
<dbReference type="GO" id="GO:0032541">
    <property type="term" value="C:cortical endoplasmic reticulum"/>
    <property type="evidence" value="ECO:0007669"/>
    <property type="project" value="EnsemblFungi"/>
</dbReference>
<dbReference type="GO" id="GO:0048309">
    <property type="term" value="P:endoplasmic reticulum inheritance"/>
    <property type="evidence" value="ECO:0007669"/>
    <property type="project" value="EnsemblFungi"/>
</dbReference>
<dbReference type="SUPFAM" id="SSF52540">
    <property type="entry name" value="P-loop containing nucleoside triphosphate hydrolases"/>
    <property type="match status" value="1"/>
</dbReference>
<evidence type="ECO:0000256" key="4">
    <source>
        <dbReference type="ARBA" id="ARBA00022824"/>
    </source>
</evidence>
<evidence type="ECO:0000256" key="3">
    <source>
        <dbReference type="ARBA" id="ARBA00022801"/>
    </source>
</evidence>
<feature type="transmembrane region" description="Helical" evidence="9">
    <location>
        <begin position="701"/>
        <end position="718"/>
    </location>
</feature>
<dbReference type="Gene3D" id="3.40.50.300">
    <property type="entry name" value="P-loop containing nucleotide triphosphate hydrolases"/>
    <property type="match status" value="1"/>
</dbReference>
<keyword evidence="7 8" id="KW-0472">Membrane</keyword>
<keyword evidence="3 8" id="KW-0378">Hydrolase</keyword>
<feature type="binding site" evidence="8">
    <location>
        <begin position="43"/>
        <end position="50"/>
    </location>
    <ligand>
        <name>GTP</name>
        <dbReference type="ChEBI" id="CHEBI:37565"/>
    </ligand>
</feature>
<keyword evidence="1 8" id="KW-0812">Transmembrane</keyword>
<organism evidence="12 13">
    <name type="scientific">Candida glabrata</name>
    <name type="common">Yeast</name>
    <name type="synonym">Torulopsis glabrata</name>
    <dbReference type="NCBI Taxonomy" id="5478"/>
    <lineage>
        <taxon>Eukaryota</taxon>
        <taxon>Fungi</taxon>
        <taxon>Dikarya</taxon>
        <taxon>Ascomycota</taxon>
        <taxon>Saccharomycotina</taxon>
        <taxon>Saccharomycetes</taxon>
        <taxon>Saccharomycetales</taxon>
        <taxon>Saccharomycetaceae</taxon>
        <taxon>Nakaseomyces</taxon>
    </lineage>
</organism>
<dbReference type="Pfam" id="PF20428">
    <property type="entry name" value="Sey1_3HB"/>
    <property type="match status" value="1"/>
</dbReference>
<gene>
    <name evidence="8" type="primary">SEY1</name>
    <name evidence="11" type="ORF">AO440_004626</name>
    <name evidence="12" type="ORF">AO440_004960</name>
</gene>
<evidence type="ECO:0000313" key="11">
    <source>
        <dbReference type="EMBL" id="KTB01053.1"/>
    </source>
</evidence>
<dbReference type="VEuPathDB" id="FungiDB:GVI51_L04301"/>
<evidence type="ECO:0000259" key="10">
    <source>
        <dbReference type="PROSITE" id="PS51715"/>
    </source>
</evidence>
<evidence type="ECO:0000256" key="5">
    <source>
        <dbReference type="ARBA" id="ARBA00022989"/>
    </source>
</evidence>
<dbReference type="Proteomes" id="UP000054886">
    <property type="component" value="Unassembled WGS sequence"/>
</dbReference>
<evidence type="ECO:0000256" key="6">
    <source>
        <dbReference type="ARBA" id="ARBA00023134"/>
    </source>
</evidence>
<dbReference type="PROSITE" id="PS51715">
    <property type="entry name" value="G_GB1_RHD3"/>
    <property type="match status" value="1"/>
</dbReference>
<keyword evidence="2 8" id="KW-0547">Nucleotide-binding</keyword>
<dbReference type="InterPro" id="IPR027417">
    <property type="entry name" value="P-loop_NTPase"/>
</dbReference>
<dbReference type="HAMAP" id="MF_03109">
    <property type="entry name" value="Sey1"/>
    <property type="match status" value="1"/>
</dbReference>
<evidence type="ECO:0000256" key="2">
    <source>
        <dbReference type="ARBA" id="ARBA00022741"/>
    </source>
</evidence>
<keyword evidence="4 8" id="KW-0256">Endoplasmic reticulum</keyword>
<feature type="topological domain" description="Cytoplasmic" evidence="8">
    <location>
        <begin position="723"/>
        <end position="783"/>
    </location>
</feature>
<evidence type="ECO:0000256" key="8">
    <source>
        <dbReference type="HAMAP-Rule" id="MF_03109"/>
    </source>
</evidence>
<feature type="topological domain" description="Lumenal" evidence="8">
    <location>
        <begin position="699"/>
        <end position="701"/>
    </location>
</feature>
<reference evidence="12 13" key="1">
    <citation type="submission" date="2015-10" db="EMBL/GenBank/DDBJ databases">
        <title>Draft genomes sequences of Candida glabrata isolates 1A, 1B, 2A, 2B, 3A and 3B.</title>
        <authorList>
            <person name="Haavelsrud O.E."/>
            <person name="Gaustad P."/>
        </authorList>
    </citation>
    <scope>NUCLEOTIDE SEQUENCE [LARGE SCALE GENOMIC DNA]</scope>
    <source>
        <strain evidence="12">910700640</strain>
    </source>
</reference>
<dbReference type="InterPro" id="IPR046758">
    <property type="entry name" value="Sey1/RHD3-like_3HB"/>
</dbReference>
<comment type="caution">
    <text evidence="12">The sequence shown here is derived from an EMBL/GenBank/DDBJ whole genome shotgun (WGS) entry which is preliminary data.</text>
</comment>